<dbReference type="InterPro" id="IPR001173">
    <property type="entry name" value="Glyco_trans_2-like"/>
</dbReference>
<organism evidence="5 6">
    <name type="scientific">Lederbergia ruris</name>
    <dbReference type="NCBI Taxonomy" id="217495"/>
    <lineage>
        <taxon>Bacteria</taxon>
        <taxon>Bacillati</taxon>
        <taxon>Bacillota</taxon>
        <taxon>Bacilli</taxon>
        <taxon>Bacillales</taxon>
        <taxon>Bacillaceae</taxon>
        <taxon>Lederbergia</taxon>
    </lineage>
</organism>
<dbReference type="CDD" id="cd00761">
    <property type="entry name" value="Glyco_tranf_GTA_type"/>
    <property type="match status" value="1"/>
</dbReference>
<comment type="caution">
    <text evidence="5">The sequence shown here is derived from an EMBL/GenBank/DDBJ whole genome shotgun (WGS) entry which is preliminary data.</text>
</comment>
<reference evidence="5 6" key="1">
    <citation type="submission" date="2021-03" db="EMBL/GenBank/DDBJ databases">
        <title>Antimicrobial resistance genes in bacteria isolated from Japanese honey, and their potential for conferring macrolide and lincosamide resistance in the American foulbrood pathogen Paenibacillus larvae.</title>
        <authorList>
            <person name="Okamoto M."/>
            <person name="Kumagai M."/>
            <person name="Kanamori H."/>
            <person name="Takamatsu D."/>
        </authorList>
    </citation>
    <scope>NUCLEOTIDE SEQUENCE [LARGE SCALE GENOMIC DNA]</scope>
    <source>
        <strain evidence="5 6">J8TS2</strain>
    </source>
</reference>
<dbReference type="Proteomes" id="UP000679950">
    <property type="component" value="Unassembled WGS sequence"/>
</dbReference>
<feature type="domain" description="Glycosyltransferase 2-like" evidence="2">
    <location>
        <begin position="4"/>
        <end position="134"/>
    </location>
</feature>
<dbReference type="EMBL" id="BORB01000030">
    <property type="protein sequence ID" value="GIN58787.1"/>
    <property type="molecule type" value="Genomic_DNA"/>
</dbReference>
<gene>
    <name evidence="5" type="ORF">J8TS2_31060</name>
</gene>
<evidence type="ECO:0000259" key="2">
    <source>
        <dbReference type="Pfam" id="PF00535"/>
    </source>
</evidence>
<accession>A0ABQ4KN64</accession>
<dbReference type="PANTHER" id="PTHR22916">
    <property type="entry name" value="GLYCOSYLTRANSFERASE"/>
    <property type="match status" value="1"/>
</dbReference>
<protein>
    <submittedName>
        <fullName evidence="5">Glycosyl transferase</fullName>
    </submittedName>
</protein>
<dbReference type="Gene3D" id="3.90.550.10">
    <property type="entry name" value="Spore Coat Polysaccharide Biosynthesis Protein SpsA, Chain A"/>
    <property type="match status" value="1"/>
</dbReference>
<evidence type="ECO:0000259" key="4">
    <source>
        <dbReference type="Pfam" id="PF22181"/>
    </source>
</evidence>
<evidence type="ECO:0000259" key="3">
    <source>
        <dbReference type="Pfam" id="PF18674"/>
    </source>
</evidence>
<dbReference type="Pfam" id="PF22181">
    <property type="entry name" value="TarS_linker"/>
    <property type="match status" value="1"/>
</dbReference>
<feature type="domain" description="TarS/TarP linker" evidence="4">
    <location>
        <begin position="221"/>
        <end position="320"/>
    </location>
</feature>
<dbReference type="PANTHER" id="PTHR22916:SF3">
    <property type="entry name" value="UDP-GLCNAC:BETAGAL BETA-1,3-N-ACETYLGLUCOSAMINYLTRANSFERASE-LIKE PROTEIN 1"/>
    <property type="match status" value="1"/>
</dbReference>
<dbReference type="SUPFAM" id="SSF53448">
    <property type="entry name" value="Nucleotide-diphospho-sugar transferases"/>
    <property type="match status" value="1"/>
</dbReference>
<dbReference type="InterPro" id="IPR029044">
    <property type="entry name" value="Nucleotide-diphossugar_trans"/>
</dbReference>
<dbReference type="InterPro" id="IPR041038">
    <property type="entry name" value="TarS_C1"/>
</dbReference>
<dbReference type="GO" id="GO:0016740">
    <property type="term" value="F:transferase activity"/>
    <property type="evidence" value="ECO:0007669"/>
    <property type="project" value="UniProtKB-KW"/>
</dbReference>
<dbReference type="Pfam" id="PF00535">
    <property type="entry name" value="Glycos_transf_2"/>
    <property type="match status" value="1"/>
</dbReference>
<evidence type="ECO:0000313" key="5">
    <source>
        <dbReference type="EMBL" id="GIN58787.1"/>
    </source>
</evidence>
<feature type="domain" description="TarS C-terminal" evidence="3">
    <location>
        <begin position="367"/>
        <end position="473"/>
    </location>
</feature>
<comment type="similarity">
    <text evidence="1">Belongs to the glycosyltransferase 2 family.</text>
</comment>
<keyword evidence="6" id="KW-1185">Reference proteome</keyword>
<dbReference type="InterPro" id="IPR054028">
    <property type="entry name" value="TarS/TarP_linker"/>
</dbReference>
<proteinExistence type="inferred from homology"/>
<dbReference type="RefSeq" id="WP_212966886.1">
    <property type="nucleotide sequence ID" value="NZ_BORB01000030.1"/>
</dbReference>
<name>A0ABQ4KN64_9BACI</name>
<keyword evidence="5" id="KW-0808">Transferase</keyword>
<dbReference type="Pfam" id="PF18674">
    <property type="entry name" value="TarS_C1"/>
    <property type="match status" value="1"/>
</dbReference>
<evidence type="ECO:0000313" key="6">
    <source>
        <dbReference type="Proteomes" id="UP000679950"/>
    </source>
</evidence>
<evidence type="ECO:0000256" key="1">
    <source>
        <dbReference type="ARBA" id="ARBA00006739"/>
    </source>
</evidence>
<sequence>MKITVAIPIYNAERHLNVTLDSLINQTMDSSEFEVICVNDVSTDNSAAVVESYMKNHNNIKLINRTENSGGPMLPRNDAINAAKGEYILFLDNDDFIGEETLERFYKNAVENNSDVIFGKYVGVNGRKVPRSMFKFGNLPKAEIVEHNLVFSLAPHKMFNVDFIRKYGIQFNEKAVVGEDQLFVMQCYINAKVITVLTDYEYYYVVKRGHENLSFKYFPAENFYYSFNNIMTTIKESDLSPLYKTELSAAFLKRFYETSKLRRYLLTNKLTAEQKKDWLNETKKFIDNHVNDELINLLPSLFHYFVLIAQENDLQKLLMVHKQMDKVSPNQVTRVENGWIYANFKYSRKYLAYDSEYPVNHLNTSDVFVDDIVLDNTHFEISGQFYQSLLINMNVKNELILVHRSSGIEKRFKNNLLNKSGQFSFKVDYRDFVVDEKSVGPWDVFIEGIIDGYTKRRRLGQARNNDLKIKQHEEIHEAKGFIDKITHSNKEKEAGPKKEIIIDPVRSFGKKYTVRAYFTKDHDNLSFDVKMTK</sequence>